<name>A0ABX1VHB3_9PLAN</name>
<sequence length="189" mass="20784">MTSAALPLTDTLRCEGLSVDIRFGEPRPTFGDLYLICGQTHPAFPPTDRSTSGAIRFEDLANLQFSQVDDYFGVLTLPADGDRQEGDDVAVWLYPLVDGEPVDHHPGPFDGIRLSYCVLRHPPRRAEHFLTCIDAFARLGTRAFYRERARELGVPPDLAPLRADVAAIVEDWAENGVAAGSDAALEIDF</sequence>
<reference evidence="1 2" key="1">
    <citation type="journal article" date="2020" name="Syst. Appl. Microbiol.">
        <title>Alienimonas chondri sp. nov., a novel planctomycete isolated from the biofilm of the red alga Chondrus crispus.</title>
        <authorList>
            <person name="Vitorino I."/>
            <person name="Albuquerque L."/>
            <person name="Wiegand S."/>
            <person name="Kallscheuer N."/>
            <person name="da Costa M.S."/>
            <person name="Lobo-da-Cunha A."/>
            <person name="Jogler C."/>
            <person name="Lage O.M."/>
        </authorList>
    </citation>
    <scope>NUCLEOTIDE SEQUENCE [LARGE SCALE GENOMIC DNA]</scope>
    <source>
        <strain evidence="1 2">LzC2</strain>
    </source>
</reference>
<dbReference type="EMBL" id="WTPX01000089">
    <property type="protein sequence ID" value="NNJ26648.1"/>
    <property type="molecule type" value="Genomic_DNA"/>
</dbReference>
<accession>A0ABX1VHB3</accession>
<gene>
    <name evidence="1" type="ORF">LzC2_27370</name>
</gene>
<proteinExistence type="predicted"/>
<comment type="caution">
    <text evidence="1">The sequence shown here is derived from an EMBL/GenBank/DDBJ whole genome shotgun (WGS) entry which is preliminary data.</text>
</comment>
<keyword evidence="2" id="KW-1185">Reference proteome</keyword>
<dbReference type="RefSeq" id="WP_171187845.1">
    <property type="nucleotide sequence ID" value="NZ_WTPX01000089.1"/>
</dbReference>
<evidence type="ECO:0000313" key="1">
    <source>
        <dbReference type="EMBL" id="NNJ26648.1"/>
    </source>
</evidence>
<dbReference type="Proteomes" id="UP000609651">
    <property type="component" value="Unassembled WGS sequence"/>
</dbReference>
<organism evidence="1 2">
    <name type="scientific">Alienimonas chondri</name>
    <dbReference type="NCBI Taxonomy" id="2681879"/>
    <lineage>
        <taxon>Bacteria</taxon>
        <taxon>Pseudomonadati</taxon>
        <taxon>Planctomycetota</taxon>
        <taxon>Planctomycetia</taxon>
        <taxon>Planctomycetales</taxon>
        <taxon>Planctomycetaceae</taxon>
        <taxon>Alienimonas</taxon>
    </lineage>
</organism>
<protein>
    <submittedName>
        <fullName evidence="1">Uncharacterized protein</fullName>
    </submittedName>
</protein>
<evidence type="ECO:0000313" key="2">
    <source>
        <dbReference type="Proteomes" id="UP000609651"/>
    </source>
</evidence>